<keyword evidence="12" id="KW-1185">Reference proteome</keyword>
<dbReference type="PANTHER" id="PTHR46083:SF1">
    <property type="entry name" value="GLYCOGEN SYNTHASE 2-RELATED"/>
    <property type="match status" value="1"/>
</dbReference>
<dbReference type="PANTHER" id="PTHR46083">
    <property type="match status" value="1"/>
</dbReference>
<evidence type="ECO:0000256" key="6">
    <source>
        <dbReference type="ARBA" id="ARBA00022679"/>
    </source>
</evidence>
<dbReference type="AlphaFoldDB" id="A0A4S4DCV4"/>
<evidence type="ECO:0000256" key="8">
    <source>
        <dbReference type="ARBA" id="ARBA00022946"/>
    </source>
</evidence>
<evidence type="ECO:0000313" key="11">
    <source>
        <dbReference type="EMBL" id="THF99983.1"/>
    </source>
</evidence>
<evidence type="ECO:0000256" key="7">
    <source>
        <dbReference type="ARBA" id="ARBA00022922"/>
    </source>
</evidence>
<dbReference type="GO" id="GO:0009011">
    <property type="term" value="F:alpha-1,4-glucan glucosyltransferase (ADP-glucose donor) activity"/>
    <property type="evidence" value="ECO:0007669"/>
    <property type="project" value="UniProtKB-EC"/>
</dbReference>
<dbReference type="Pfam" id="PF00534">
    <property type="entry name" value="Glycos_transf_1"/>
    <property type="match status" value="1"/>
</dbReference>
<dbReference type="EMBL" id="SDRB02011807">
    <property type="protein sequence ID" value="THF99983.1"/>
    <property type="molecule type" value="Genomic_DNA"/>
</dbReference>
<keyword evidence="8" id="KW-0809">Transit peptide</keyword>
<reference evidence="11 12" key="1">
    <citation type="journal article" date="2018" name="Proc. Natl. Acad. Sci. U.S.A.">
        <title>Draft genome sequence of Camellia sinensis var. sinensis provides insights into the evolution of the tea genome and tea quality.</title>
        <authorList>
            <person name="Wei C."/>
            <person name="Yang H."/>
            <person name="Wang S."/>
            <person name="Zhao J."/>
            <person name="Liu C."/>
            <person name="Gao L."/>
            <person name="Xia E."/>
            <person name="Lu Y."/>
            <person name="Tai Y."/>
            <person name="She G."/>
            <person name="Sun J."/>
            <person name="Cao H."/>
            <person name="Tong W."/>
            <person name="Gao Q."/>
            <person name="Li Y."/>
            <person name="Deng W."/>
            <person name="Jiang X."/>
            <person name="Wang W."/>
            <person name="Chen Q."/>
            <person name="Zhang S."/>
            <person name="Li H."/>
            <person name="Wu J."/>
            <person name="Wang P."/>
            <person name="Li P."/>
            <person name="Shi C."/>
            <person name="Zheng F."/>
            <person name="Jian J."/>
            <person name="Huang B."/>
            <person name="Shan D."/>
            <person name="Shi M."/>
            <person name="Fang C."/>
            <person name="Yue Y."/>
            <person name="Li F."/>
            <person name="Li D."/>
            <person name="Wei S."/>
            <person name="Han B."/>
            <person name="Jiang C."/>
            <person name="Yin Y."/>
            <person name="Xia T."/>
            <person name="Zhang Z."/>
            <person name="Bennetzen J.L."/>
            <person name="Zhao S."/>
            <person name="Wan X."/>
        </authorList>
    </citation>
    <scope>NUCLEOTIDE SEQUENCE [LARGE SCALE GENOMIC DNA]</scope>
    <source>
        <strain evidence="12">cv. Shuchazao</strain>
        <tissue evidence="11">Leaf</tissue>
    </source>
</reference>
<name>A0A4S4DCV4_CAMSN</name>
<evidence type="ECO:0000256" key="2">
    <source>
        <dbReference type="ARBA" id="ARBA00004727"/>
    </source>
</evidence>
<evidence type="ECO:0000313" key="12">
    <source>
        <dbReference type="Proteomes" id="UP000306102"/>
    </source>
</evidence>
<dbReference type="Gene3D" id="3.40.50.2000">
    <property type="entry name" value="Glycogen Phosphorylase B"/>
    <property type="match status" value="2"/>
</dbReference>
<evidence type="ECO:0000259" key="10">
    <source>
        <dbReference type="Pfam" id="PF08323"/>
    </source>
</evidence>
<dbReference type="SUPFAM" id="SSF53756">
    <property type="entry name" value="UDP-Glycosyltransferase/glycogen phosphorylase"/>
    <property type="match status" value="2"/>
</dbReference>
<evidence type="ECO:0000259" key="9">
    <source>
        <dbReference type="Pfam" id="PF00534"/>
    </source>
</evidence>
<evidence type="ECO:0000256" key="1">
    <source>
        <dbReference type="ARBA" id="ARBA00001478"/>
    </source>
</evidence>
<comment type="similarity">
    <text evidence="3">Belongs to the glycosyltransferase 1 family. Bacterial/plant glycogen synthase subfamily.</text>
</comment>
<proteinExistence type="inferred from homology"/>
<accession>A0A4S4DCV4</accession>
<evidence type="ECO:0000256" key="3">
    <source>
        <dbReference type="ARBA" id="ARBA00010281"/>
    </source>
</evidence>
<dbReference type="STRING" id="542762.A0A4S4DCV4"/>
<evidence type="ECO:0000256" key="5">
    <source>
        <dbReference type="ARBA" id="ARBA00022676"/>
    </source>
</evidence>
<sequence>MGALVVQTGDACIWHHHHHRHQHRSPSIGASVRRKGNKKNGLFFSSNFQIHALQAITKYYALSVAYMSWTIGSLFLLEFRFAINHIFHKWAMLLVGAEKPAGSTNSEFENLIWPSPNDEIPFWKRDFPSWDISSELPVDVDKDSDLMHVVHVTAEMAPIAKVGGLGDVVTGLARACLSRGHKVDIMIPFYECIPKQQINELALLSTYDSYHDGNWIPTNAYRGLVSGIPVVFIEPKNHFFKGQYVYGGSYNELEAYLFFTRACLEWMQVTGTQPDIIHIHEWQTSALSMLFWDMYCYLSLKKPRIVLTIHNMEHYGECRVLRRLEGRFGRLGRWKLQLERLGQREDDKCDDGGKAANGGPRWFTAVDDGGATGDAPAAVVTELEPHHLQLLTLMPYQRWMHSSQFTIMQLTFIFYSLFLVFKYTAFCLLDQQFCERGQEELSKCGLDGSIYATADKAVDDRTVGHNPERLSLLKGGIVYSNAIVTVSPTYLRETLCSGWLAGTLIGNRDKYYGILNGIDTAIWNPATDVFLPSKFNGNEFAQRIEGKKICKHFVQRGLGLTSEEIIAGNTGSKITAKVPLVVCITRLVAQKGLHLITHAIKHVEELGGQMIVLGKASDNRVERGFEALAKMHNQGPGIRILLMYSEELSHMLYAAADMVLVPSIYEPCGLAQMIGMRYGAVPIVRKTGGLADTVFDMDDELHAEMANGFVFEGIDEGSLNGALDRAFSRYREKPNEWNDVSQKIMEIDNSWNNTAGKYLDVYNSIRVRG</sequence>
<dbReference type="InterPro" id="IPR013534">
    <property type="entry name" value="Starch_synth_cat_dom"/>
</dbReference>
<dbReference type="EC" id="2.4.1.21" evidence="4"/>
<comment type="caution">
    <text evidence="11">The sequence shown here is derived from an EMBL/GenBank/DDBJ whole genome shotgun (WGS) entry which is preliminary data.</text>
</comment>
<dbReference type="CDD" id="cd03791">
    <property type="entry name" value="GT5_Glycogen_synthase_DULL1-like"/>
    <property type="match status" value="1"/>
</dbReference>
<comment type="pathway">
    <text evidence="2">Glycan biosynthesis; starch biosynthesis.</text>
</comment>
<keyword evidence="6" id="KW-0808">Transferase</keyword>
<gene>
    <name evidence="11" type="ORF">TEA_017521</name>
</gene>
<protein>
    <recommendedName>
        <fullName evidence="4">starch synthase</fullName>
        <ecNumber evidence="4">2.4.1.21</ecNumber>
    </recommendedName>
</protein>
<dbReference type="InterPro" id="IPR001296">
    <property type="entry name" value="Glyco_trans_1"/>
</dbReference>
<feature type="domain" description="Starch synthase catalytic" evidence="10">
    <location>
        <begin position="462"/>
        <end position="494"/>
    </location>
</feature>
<dbReference type="UniPathway" id="UPA00152"/>
<keyword evidence="5" id="KW-0328">Glycosyltransferase</keyword>
<feature type="domain" description="Glycosyl transferase family 1" evidence="9">
    <location>
        <begin position="576"/>
        <end position="738"/>
    </location>
</feature>
<dbReference type="GO" id="GO:0004373">
    <property type="term" value="F:alpha-1,4-glucan glucosyltransferase (UDP-glucose donor) activity"/>
    <property type="evidence" value="ECO:0007669"/>
    <property type="project" value="InterPro"/>
</dbReference>
<feature type="domain" description="Starch synthase catalytic" evidence="10">
    <location>
        <begin position="148"/>
        <end position="318"/>
    </location>
</feature>
<dbReference type="HAMAP" id="MF_00484">
    <property type="entry name" value="Glycogen_synth"/>
    <property type="match status" value="1"/>
</dbReference>
<organism evidence="11 12">
    <name type="scientific">Camellia sinensis var. sinensis</name>
    <name type="common">China tea</name>
    <dbReference type="NCBI Taxonomy" id="542762"/>
    <lineage>
        <taxon>Eukaryota</taxon>
        <taxon>Viridiplantae</taxon>
        <taxon>Streptophyta</taxon>
        <taxon>Embryophyta</taxon>
        <taxon>Tracheophyta</taxon>
        <taxon>Spermatophyta</taxon>
        <taxon>Magnoliopsida</taxon>
        <taxon>eudicotyledons</taxon>
        <taxon>Gunneridae</taxon>
        <taxon>Pentapetalae</taxon>
        <taxon>asterids</taxon>
        <taxon>Ericales</taxon>
        <taxon>Theaceae</taxon>
        <taxon>Camellia</taxon>
    </lineage>
</organism>
<comment type="catalytic activity">
    <reaction evidence="1">
        <text>[(1-&gt;4)-alpha-D-glucosyl](n) + ADP-alpha-D-glucose = [(1-&gt;4)-alpha-D-glucosyl](n+1) + ADP + H(+)</text>
        <dbReference type="Rhea" id="RHEA:18189"/>
        <dbReference type="Rhea" id="RHEA-COMP:9584"/>
        <dbReference type="Rhea" id="RHEA-COMP:9587"/>
        <dbReference type="ChEBI" id="CHEBI:15378"/>
        <dbReference type="ChEBI" id="CHEBI:15444"/>
        <dbReference type="ChEBI" id="CHEBI:57498"/>
        <dbReference type="ChEBI" id="CHEBI:456216"/>
        <dbReference type="EC" id="2.4.1.21"/>
    </reaction>
</comment>
<dbReference type="Pfam" id="PF08323">
    <property type="entry name" value="Glyco_transf_5"/>
    <property type="match status" value="2"/>
</dbReference>
<dbReference type="Proteomes" id="UP000306102">
    <property type="component" value="Unassembled WGS sequence"/>
</dbReference>
<evidence type="ECO:0000256" key="4">
    <source>
        <dbReference type="ARBA" id="ARBA00012588"/>
    </source>
</evidence>
<dbReference type="InterPro" id="IPR011835">
    <property type="entry name" value="GS/SS"/>
</dbReference>
<dbReference type="GO" id="GO:0019252">
    <property type="term" value="P:starch biosynthetic process"/>
    <property type="evidence" value="ECO:0007669"/>
    <property type="project" value="UniProtKB-UniPathway"/>
</dbReference>
<keyword evidence="7" id="KW-0750">Starch biosynthesis</keyword>